<dbReference type="OMA" id="NTSCELF"/>
<name>A0A3Q2W292_HAPBU</name>
<dbReference type="Proteomes" id="UP000264840">
    <property type="component" value="Unplaced"/>
</dbReference>
<dbReference type="STRING" id="8153.ENSHBUP00000019358"/>
<dbReference type="Ensembl" id="ENSHBUT00000028685.1">
    <property type="protein sequence ID" value="ENSHBUP00000019358.1"/>
    <property type="gene ID" value="ENSHBUG00000021525.1"/>
</dbReference>
<dbReference type="PRINTS" id="PR00301">
    <property type="entry name" value="HEATSHOCK70"/>
</dbReference>
<dbReference type="SUPFAM" id="SSF53067">
    <property type="entry name" value="Actin-like ATPase domain"/>
    <property type="match status" value="1"/>
</dbReference>
<dbReference type="InterPro" id="IPR043129">
    <property type="entry name" value="ATPase_NBD"/>
</dbReference>
<keyword evidence="5" id="KW-1185">Reference proteome</keyword>
<protein>
    <submittedName>
        <fullName evidence="4">Uncharacterized protein</fullName>
    </submittedName>
</protein>
<dbReference type="GeneTree" id="ENSGT00950000183206"/>
<accession>A0A3Q2W292</accession>
<evidence type="ECO:0000313" key="4">
    <source>
        <dbReference type="Ensembl" id="ENSHBUP00000019358.1"/>
    </source>
</evidence>
<dbReference type="PANTHER" id="PTHR19375">
    <property type="entry name" value="HEAT SHOCK PROTEIN 70KDA"/>
    <property type="match status" value="1"/>
</dbReference>
<evidence type="ECO:0000313" key="5">
    <source>
        <dbReference type="Proteomes" id="UP000264840"/>
    </source>
</evidence>
<dbReference type="InterPro" id="IPR013126">
    <property type="entry name" value="Hsp_70_fam"/>
</dbReference>
<dbReference type="Gene3D" id="3.30.420.40">
    <property type="match status" value="1"/>
</dbReference>
<dbReference type="GO" id="GO:0005524">
    <property type="term" value="F:ATP binding"/>
    <property type="evidence" value="ECO:0007669"/>
    <property type="project" value="UniProtKB-KW"/>
</dbReference>
<reference evidence="4" key="1">
    <citation type="submission" date="2025-08" db="UniProtKB">
        <authorList>
            <consortium name="Ensembl"/>
        </authorList>
    </citation>
    <scope>IDENTIFICATION</scope>
</reference>
<evidence type="ECO:0000256" key="1">
    <source>
        <dbReference type="ARBA" id="ARBA00007381"/>
    </source>
</evidence>
<evidence type="ECO:0000256" key="2">
    <source>
        <dbReference type="ARBA" id="ARBA00022741"/>
    </source>
</evidence>
<organism evidence="4 5">
    <name type="scientific">Haplochromis burtoni</name>
    <name type="common">Burton's mouthbrooder</name>
    <name type="synonym">Chromis burtoni</name>
    <dbReference type="NCBI Taxonomy" id="8153"/>
    <lineage>
        <taxon>Eukaryota</taxon>
        <taxon>Metazoa</taxon>
        <taxon>Chordata</taxon>
        <taxon>Craniata</taxon>
        <taxon>Vertebrata</taxon>
        <taxon>Euteleostomi</taxon>
        <taxon>Actinopterygii</taxon>
        <taxon>Neopterygii</taxon>
        <taxon>Teleostei</taxon>
        <taxon>Neoteleostei</taxon>
        <taxon>Acanthomorphata</taxon>
        <taxon>Ovalentaria</taxon>
        <taxon>Cichlomorphae</taxon>
        <taxon>Cichliformes</taxon>
        <taxon>Cichlidae</taxon>
        <taxon>African cichlids</taxon>
        <taxon>Pseudocrenilabrinae</taxon>
        <taxon>Haplochromini</taxon>
        <taxon>Haplochromis</taxon>
    </lineage>
</organism>
<dbReference type="GO" id="GO:0140662">
    <property type="term" value="F:ATP-dependent protein folding chaperone"/>
    <property type="evidence" value="ECO:0007669"/>
    <property type="project" value="InterPro"/>
</dbReference>
<dbReference type="FunFam" id="3.30.420.40:FF:000028">
    <property type="entry name" value="heat shock 70 kDa protein-like"/>
    <property type="match status" value="1"/>
</dbReference>
<dbReference type="AlphaFoldDB" id="A0A3Q2W292"/>
<dbReference type="Pfam" id="PF00012">
    <property type="entry name" value="HSP70"/>
    <property type="match status" value="1"/>
</dbReference>
<evidence type="ECO:0000256" key="3">
    <source>
        <dbReference type="ARBA" id="ARBA00022840"/>
    </source>
</evidence>
<reference evidence="4" key="2">
    <citation type="submission" date="2025-09" db="UniProtKB">
        <authorList>
            <consortium name="Ensembl"/>
        </authorList>
    </citation>
    <scope>IDENTIFICATION</scope>
</reference>
<comment type="similarity">
    <text evidence="1">Belongs to the heat shock protein 70 family.</text>
</comment>
<proteinExistence type="inferred from homology"/>
<keyword evidence="3" id="KW-0067">ATP-binding</keyword>
<sequence>GLDVAREIELRIFPIWNGLFALKAFISPCWNNTSCELFNCVRTFLSKGAAVGIDLGTTYFCAGVFQPGRVEILDNDQSNKTTYSYVAFTDTERLIEDGLWEGHIKVDLYGF</sequence>
<keyword evidence="2" id="KW-0547">Nucleotide-binding</keyword>